<feature type="binding site" evidence="18">
    <location>
        <position position="349"/>
    </location>
    <ligand>
        <name>UDP-N-acetyl-alpha-D-glucosamine</name>
        <dbReference type="ChEBI" id="CHEBI:57705"/>
    </ligand>
</feature>
<feature type="binding site" evidence="18">
    <location>
        <position position="210"/>
    </location>
    <ligand>
        <name>Mg(2+)</name>
        <dbReference type="ChEBI" id="CHEBI:18420"/>
    </ligand>
</feature>
<comment type="caution">
    <text evidence="18">Lacks conserved residue(s) required for the propagation of feature annotation.</text>
</comment>
<dbReference type="CDD" id="cd03353">
    <property type="entry name" value="LbH_GlmU_C"/>
    <property type="match status" value="1"/>
</dbReference>
<keyword evidence="7 18" id="KW-0479">Metal-binding</keyword>
<feature type="binding site" evidence="18">
    <location>
        <position position="406"/>
    </location>
    <ligand>
        <name>acetyl-CoA</name>
        <dbReference type="ChEBI" id="CHEBI:57288"/>
    </ligand>
</feature>
<dbReference type="PANTHER" id="PTHR43584">
    <property type="entry name" value="NUCLEOTIDYL TRANSFERASE"/>
    <property type="match status" value="1"/>
</dbReference>
<dbReference type="InterPro" id="IPR011004">
    <property type="entry name" value="Trimer_LpxA-like_sf"/>
</dbReference>
<keyword evidence="6 18" id="KW-0548">Nucleotidyltransferase</keyword>
<dbReference type="GO" id="GO:0009245">
    <property type="term" value="P:lipid A biosynthetic process"/>
    <property type="evidence" value="ECO:0007669"/>
    <property type="project" value="UniProtKB-UniRule"/>
</dbReference>
<dbReference type="GO" id="GO:0000287">
    <property type="term" value="F:magnesium ion binding"/>
    <property type="evidence" value="ECO:0007669"/>
    <property type="project" value="UniProtKB-UniRule"/>
</dbReference>
<comment type="caution">
    <text evidence="21">The sequence shown here is derived from an EMBL/GenBank/DDBJ whole genome shotgun (WGS) entry which is preliminary data.</text>
</comment>
<dbReference type="GO" id="GO:0003977">
    <property type="term" value="F:UDP-N-acetylglucosamine diphosphorylase activity"/>
    <property type="evidence" value="ECO:0007669"/>
    <property type="project" value="UniProtKB-UniRule"/>
</dbReference>
<evidence type="ECO:0000313" key="21">
    <source>
        <dbReference type="EMBL" id="OGI43704.1"/>
    </source>
</evidence>
<feature type="binding site" evidence="18">
    <location>
        <position position="152"/>
    </location>
    <ligand>
        <name>UDP-N-acetyl-alpha-D-glucosamine</name>
        <dbReference type="ChEBI" id="CHEBI:57705"/>
    </ligand>
</feature>
<keyword evidence="12 18" id="KW-0511">Multifunctional enzyme</keyword>
<reference evidence="21 22" key="1">
    <citation type="journal article" date="2016" name="Nat. Commun.">
        <title>Thousands of microbial genomes shed light on interconnected biogeochemical processes in an aquifer system.</title>
        <authorList>
            <person name="Anantharaman K."/>
            <person name="Brown C.T."/>
            <person name="Hug L.A."/>
            <person name="Sharon I."/>
            <person name="Castelle C.J."/>
            <person name="Probst A.J."/>
            <person name="Thomas B.C."/>
            <person name="Singh A."/>
            <person name="Wilkins M.J."/>
            <person name="Karaoz U."/>
            <person name="Brodie E.L."/>
            <person name="Williams K.H."/>
            <person name="Hubbard S.S."/>
            <person name="Banfield J.F."/>
        </authorList>
    </citation>
    <scope>NUCLEOTIDE SEQUENCE [LARGE SCALE GENOMIC DNA]</scope>
</reference>
<dbReference type="GO" id="GO:0016020">
    <property type="term" value="C:membrane"/>
    <property type="evidence" value="ECO:0007669"/>
    <property type="project" value="GOC"/>
</dbReference>
<name>A0A1F6TF20_9PROT</name>
<evidence type="ECO:0000256" key="15">
    <source>
        <dbReference type="ARBA" id="ARBA00048247"/>
    </source>
</evidence>
<keyword evidence="9 18" id="KW-0460">Magnesium</keyword>
<keyword evidence="4 18" id="KW-0963">Cytoplasm</keyword>
<feature type="binding site" evidence="18">
    <location>
        <position position="388"/>
    </location>
    <ligand>
        <name>acetyl-CoA</name>
        <dbReference type="ChEBI" id="CHEBI:57288"/>
    </ligand>
</feature>
<dbReference type="InterPro" id="IPR050065">
    <property type="entry name" value="GlmU-like"/>
</dbReference>
<dbReference type="GO" id="GO:0071555">
    <property type="term" value="P:cell wall organization"/>
    <property type="evidence" value="ECO:0007669"/>
    <property type="project" value="UniProtKB-KW"/>
</dbReference>
<evidence type="ECO:0000259" key="19">
    <source>
        <dbReference type="Pfam" id="PF12804"/>
    </source>
</evidence>
<dbReference type="Pfam" id="PF25087">
    <property type="entry name" value="GMPPB_C"/>
    <property type="match status" value="1"/>
</dbReference>
<feature type="binding site" evidence="18">
    <location>
        <position position="87"/>
    </location>
    <ligand>
        <name>Mg(2+)</name>
        <dbReference type="ChEBI" id="CHEBI:18420"/>
    </ligand>
</feature>
<proteinExistence type="inferred from homology"/>
<comment type="catalytic activity">
    <reaction evidence="15 18">
        <text>alpha-D-glucosamine 1-phosphate + acetyl-CoA = N-acetyl-alpha-D-glucosamine 1-phosphate + CoA + H(+)</text>
        <dbReference type="Rhea" id="RHEA:13725"/>
        <dbReference type="ChEBI" id="CHEBI:15378"/>
        <dbReference type="ChEBI" id="CHEBI:57287"/>
        <dbReference type="ChEBI" id="CHEBI:57288"/>
        <dbReference type="ChEBI" id="CHEBI:57776"/>
        <dbReference type="ChEBI" id="CHEBI:58516"/>
        <dbReference type="EC" id="2.3.1.157"/>
    </reaction>
</comment>
<keyword evidence="14 18" id="KW-0961">Cell wall biogenesis/degradation</keyword>
<feature type="binding site" evidence="18">
    <location>
        <position position="363"/>
    </location>
    <ligand>
        <name>acetyl-CoA</name>
        <dbReference type="ChEBI" id="CHEBI:57288"/>
    </ligand>
</feature>
<evidence type="ECO:0000256" key="11">
    <source>
        <dbReference type="ARBA" id="ARBA00022984"/>
    </source>
</evidence>
<dbReference type="EC" id="2.3.1.157" evidence="18"/>
<dbReference type="InterPro" id="IPR056729">
    <property type="entry name" value="GMPPB_C"/>
</dbReference>
<evidence type="ECO:0000256" key="4">
    <source>
        <dbReference type="ARBA" id="ARBA00022490"/>
    </source>
</evidence>
<dbReference type="NCBIfam" id="TIGR01173">
    <property type="entry name" value="glmU"/>
    <property type="match status" value="1"/>
</dbReference>
<dbReference type="GO" id="GO:0009252">
    <property type="term" value="P:peptidoglycan biosynthetic process"/>
    <property type="evidence" value="ECO:0007669"/>
    <property type="project" value="UniProtKB-UniRule"/>
</dbReference>
<dbReference type="Proteomes" id="UP000177925">
    <property type="component" value="Unassembled WGS sequence"/>
</dbReference>
<comment type="subcellular location">
    <subcellularLocation>
        <location evidence="1 18">Cytoplasm</location>
    </subcellularLocation>
</comment>
<evidence type="ECO:0000256" key="9">
    <source>
        <dbReference type="ARBA" id="ARBA00022842"/>
    </source>
</evidence>
<dbReference type="InterPro" id="IPR005882">
    <property type="entry name" value="Bifunctional_GlmU"/>
</dbReference>
<comment type="similarity">
    <text evidence="3 18">In the N-terminal section; belongs to the N-acetylglucosamine-1-phosphate uridyltransferase family.</text>
</comment>
<dbReference type="UniPathway" id="UPA00113">
    <property type="reaction ID" value="UER00532"/>
</dbReference>
<feature type="binding site" evidence="18">
    <location>
        <position position="58"/>
    </location>
    <ligand>
        <name>UDP-N-acetyl-alpha-D-glucosamine</name>
        <dbReference type="ChEBI" id="CHEBI:57705"/>
    </ligand>
</feature>
<evidence type="ECO:0000256" key="2">
    <source>
        <dbReference type="ARBA" id="ARBA00007707"/>
    </source>
</evidence>
<comment type="catalytic activity">
    <reaction evidence="16 18">
        <text>N-acetyl-alpha-D-glucosamine 1-phosphate + UTP + H(+) = UDP-N-acetyl-alpha-D-glucosamine + diphosphate</text>
        <dbReference type="Rhea" id="RHEA:13509"/>
        <dbReference type="ChEBI" id="CHEBI:15378"/>
        <dbReference type="ChEBI" id="CHEBI:33019"/>
        <dbReference type="ChEBI" id="CHEBI:46398"/>
        <dbReference type="ChEBI" id="CHEBI:57705"/>
        <dbReference type="ChEBI" id="CHEBI:57776"/>
        <dbReference type="EC" id="2.7.7.23"/>
    </reaction>
</comment>
<evidence type="ECO:0000313" key="22">
    <source>
        <dbReference type="Proteomes" id="UP000177925"/>
    </source>
</evidence>
<dbReference type="Gene3D" id="3.90.550.10">
    <property type="entry name" value="Spore Coat Polysaccharide Biosynthesis Protein SpsA, Chain A"/>
    <property type="match status" value="1"/>
</dbReference>
<evidence type="ECO:0000256" key="3">
    <source>
        <dbReference type="ARBA" id="ARBA00007947"/>
    </source>
</evidence>
<feature type="binding site" evidence="18">
    <location>
        <position position="7"/>
    </location>
    <ligand>
        <name>UDP-N-acetyl-alpha-D-glucosamine</name>
        <dbReference type="ChEBI" id="CHEBI:57705"/>
    </ligand>
</feature>
<dbReference type="GO" id="GO:0000902">
    <property type="term" value="P:cell morphogenesis"/>
    <property type="evidence" value="ECO:0007669"/>
    <property type="project" value="UniProtKB-UniRule"/>
</dbReference>
<dbReference type="SUPFAM" id="SSF53448">
    <property type="entry name" value="Nucleotide-diphospho-sugar transferases"/>
    <property type="match status" value="1"/>
</dbReference>
<dbReference type="InterPro" id="IPR025877">
    <property type="entry name" value="MobA-like_NTP_Trfase"/>
</dbReference>
<dbReference type="AlphaFoldDB" id="A0A1F6TF20"/>
<dbReference type="HAMAP" id="MF_01631">
    <property type="entry name" value="GlmU"/>
    <property type="match status" value="1"/>
</dbReference>
<keyword evidence="8 18" id="KW-0677">Repeat</keyword>
<gene>
    <name evidence="18" type="primary">glmU</name>
    <name evidence="21" type="ORF">A2150_05035</name>
</gene>
<feature type="binding site" evidence="18">
    <location>
        <position position="137"/>
    </location>
    <ligand>
        <name>UDP-N-acetyl-alpha-D-glucosamine</name>
        <dbReference type="ChEBI" id="CHEBI:57705"/>
    </ligand>
</feature>
<comment type="pathway">
    <text evidence="18">Nucleotide-sugar biosynthesis; UDP-N-acetyl-alpha-D-glucosamine biosynthesis; N-acetyl-alpha-D-glucosamine 1-phosphate from alpha-D-glucosamine 6-phosphate (route II): step 2/2.</text>
</comment>
<dbReference type="GO" id="GO:0005737">
    <property type="term" value="C:cytoplasm"/>
    <property type="evidence" value="ECO:0007669"/>
    <property type="project" value="UniProtKB-SubCell"/>
</dbReference>
<evidence type="ECO:0000259" key="20">
    <source>
        <dbReference type="Pfam" id="PF25087"/>
    </source>
</evidence>
<feature type="binding site" evidence="18">
    <location>
        <position position="122"/>
    </location>
    <ligand>
        <name>UDP-N-acetyl-alpha-D-glucosamine</name>
        <dbReference type="ChEBI" id="CHEBI:57705"/>
    </ligand>
</feature>
<feature type="region of interest" description="N-acetyltransferase" evidence="18">
    <location>
        <begin position="234"/>
        <end position="441"/>
    </location>
</feature>
<feature type="binding site" evidence="18">
    <location>
        <begin position="369"/>
        <end position="370"/>
    </location>
    <ligand>
        <name>acetyl-CoA</name>
        <dbReference type="ChEBI" id="CHEBI:57288"/>
    </ligand>
</feature>
<evidence type="ECO:0000256" key="14">
    <source>
        <dbReference type="ARBA" id="ARBA00023316"/>
    </source>
</evidence>
<dbReference type="GO" id="GO:0019134">
    <property type="term" value="F:glucosamine-1-phosphate N-acetyltransferase activity"/>
    <property type="evidence" value="ECO:0007669"/>
    <property type="project" value="UniProtKB-UniRule"/>
</dbReference>
<dbReference type="PANTHER" id="PTHR43584:SF3">
    <property type="entry name" value="BIFUNCTIONAL PROTEIN GLMU"/>
    <property type="match status" value="1"/>
</dbReference>
<dbReference type="InterPro" id="IPR001451">
    <property type="entry name" value="Hexapep"/>
</dbReference>
<dbReference type="InterPro" id="IPR029044">
    <property type="entry name" value="Nucleotide-diphossugar_trans"/>
</dbReference>
<dbReference type="CDD" id="cd02540">
    <property type="entry name" value="GT2_GlmU_N_bac"/>
    <property type="match status" value="1"/>
</dbReference>
<comment type="pathway">
    <text evidence="18">Bacterial outer membrane biogenesis; LPS lipid A biosynthesis.</text>
</comment>
<evidence type="ECO:0000256" key="13">
    <source>
        <dbReference type="ARBA" id="ARBA00023315"/>
    </source>
</evidence>
<evidence type="ECO:0000256" key="6">
    <source>
        <dbReference type="ARBA" id="ARBA00022695"/>
    </source>
</evidence>
<dbReference type="EC" id="2.7.7.23" evidence="18"/>
<keyword evidence="11 18" id="KW-0573">Peptidoglycan synthesis</keyword>
<feature type="binding site" evidence="18">
    <location>
        <position position="423"/>
    </location>
    <ligand>
        <name>acetyl-CoA</name>
        <dbReference type="ChEBI" id="CHEBI:57288"/>
    </ligand>
</feature>
<dbReference type="STRING" id="1817758.A2150_05035"/>
<evidence type="ECO:0000256" key="5">
    <source>
        <dbReference type="ARBA" id="ARBA00022679"/>
    </source>
</evidence>
<feature type="region of interest" description="Pyrophosphorylase" evidence="18">
    <location>
        <begin position="1"/>
        <end position="212"/>
    </location>
</feature>
<evidence type="ECO:0000256" key="1">
    <source>
        <dbReference type="ARBA" id="ARBA00004496"/>
    </source>
</evidence>
<comment type="cofactor">
    <cofactor evidence="18">
        <name>Mg(2+)</name>
        <dbReference type="ChEBI" id="CHEBI:18420"/>
    </cofactor>
    <text evidence="18">Binds 1 Mg(2+) ion per subunit.</text>
</comment>
<feature type="binding site" evidence="18">
    <location>
        <begin position="63"/>
        <end position="64"/>
    </location>
    <ligand>
        <name>UDP-N-acetyl-alpha-D-glucosamine</name>
        <dbReference type="ChEBI" id="CHEBI:57705"/>
    </ligand>
</feature>
<feature type="binding site" evidence="18">
    <location>
        <begin position="85"/>
        <end position="87"/>
    </location>
    <ligand>
        <name>UDP-N-acetyl-alpha-D-glucosamine</name>
        <dbReference type="ChEBI" id="CHEBI:57705"/>
    </ligand>
</feature>
<feature type="binding site" evidence="18">
    <location>
        <position position="334"/>
    </location>
    <ligand>
        <name>UDP-N-acetyl-alpha-D-glucosamine</name>
        <dbReference type="ChEBI" id="CHEBI:57705"/>
    </ligand>
</feature>
<comment type="pathway">
    <text evidence="18">Nucleotide-sugar biosynthesis; UDP-N-acetyl-alpha-D-glucosamine biosynthesis; UDP-N-acetyl-alpha-D-glucosamine from N-acetyl-alpha-D-glucosamine 1-phosphate: step 1/1.</text>
</comment>
<comment type="function">
    <text evidence="17 18">Catalyzes the last two sequential reactions in the de novo biosynthetic pathway for UDP-N-acetylglucosamine (UDP-GlcNAc). The C-terminal domain catalyzes the transfer of acetyl group from acetyl coenzyme A to glucosamine-1-phosphate (GlcN-1-P) to produce N-acetylglucosamine-1-phosphate (GlcNAc-1-P), which is converted into UDP-GlcNAc by the transfer of uridine 5-monophosphate (from uridine 5-triphosphate), a reaction catalyzed by the N-terminal domain.</text>
</comment>
<keyword evidence="13 18" id="KW-0012">Acyltransferase</keyword>
<evidence type="ECO:0000256" key="17">
    <source>
        <dbReference type="ARBA" id="ARBA00049628"/>
    </source>
</evidence>
<evidence type="ECO:0000256" key="10">
    <source>
        <dbReference type="ARBA" id="ARBA00022960"/>
    </source>
</evidence>
<feature type="binding site" evidence="18">
    <location>
        <position position="360"/>
    </location>
    <ligand>
        <name>UDP-N-acetyl-alpha-D-glucosamine</name>
        <dbReference type="ChEBI" id="CHEBI:57705"/>
    </ligand>
</feature>
<keyword evidence="5 18" id="KW-0808">Transferase</keyword>
<dbReference type="UniPathway" id="UPA00973"/>
<dbReference type="GO" id="GO:0006048">
    <property type="term" value="P:UDP-N-acetylglucosamine biosynthetic process"/>
    <property type="evidence" value="ECO:0007669"/>
    <property type="project" value="UniProtKB-UniPathway"/>
</dbReference>
<feature type="active site" description="Proton acceptor" evidence="18">
    <location>
        <position position="346"/>
    </location>
</feature>
<accession>A0A1F6TF20</accession>
<dbReference type="Gene3D" id="2.160.10.10">
    <property type="entry name" value="Hexapeptide repeat proteins"/>
    <property type="match status" value="1"/>
</dbReference>
<comment type="similarity">
    <text evidence="2 18">In the C-terminal section; belongs to the transferase hexapeptide repeat family.</text>
</comment>
<comment type="subunit">
    <text evidence="18">Homotrimer.</text>
</comment>
<evidence type="ECO:0000256" key="7">
    <source>
        <dbReference type="ARBA" id="ARBA00022723"/>
    </source>
</evidence>
<dbReference type="Pfam" id="PF12804">
    <property type="entry name" value="NTP_transf_3"/>
    <property type="match status" value="1"/>
</dbReference>
<evidence type="ECO:0000256" key="16">
    <source>
        <dbReference type="ARBA" id="ARBA00048493"/>
    </source>
</evidence>
<dbReference type="Pfam" id="PF00132">
    <property type="entry name" value="Hexapep"/>
    <property type="match status" value="1"/>
</dbReference>
<feature type="binding site" evidence="18">
    <location>
        <position position="316"/>
    </location>
    <ligand>
        <name>UDP-N-acetyl-alpha-D-glucosamine</name>
        <dbReference type="ChEBI" id="CHEBI:57705"/>
    </ligand>
</feature>
<feature type="domain" description="MobA-like NTP transferase" evidence="19">
    <location>
        <begin position="6"/>
        <end position="111"/>
    </location>
</feature>
<dbReference type="InterPro" id="IPR038009">
    <property type="entry name" value="GlmU_C_LbH"/>
</dbReference>
<sequence>MYSTLPKVLHALAGRPLLAHVVDCARALDPARIRVVYGFGGRSVPEALADAPVEWVLQAEQHGTGHALRLAMTGIADDTLVLVLYGDVPLTRPASLRPLIAAAAGGALALITVELADPGGYGRIVRDRDGGIVRIVEHKDATPAERALTEINTGILAAPAGRLKKYLAALTNANAQGEYYLTDAVALAAADGVKIAGLPPADRWEIMGVNSKTQLAELERIHQRHQAQGLMDKGLTLLDPARFDLRGTLEFGVDVVIDVNVVIEGKVTLGDGVVIGPNNVLRDCEVGAGTQVQPNCVIEQAVIGRDCRIGPFARIRPEADIADGAHIGNFVEIKKSRIGAGSKVNHLAYVGDSVVGRDVNIGAGAITANYDGADKHRTQIEDNASIGSNCVLVAPVTIGAGATIGAGSVVSKDAPAGELTVARARPVTVKGWKRPAKKSDK</sequence>
<feature type="region of interest" description="Linker" evidence="18">
    <location>
        <begin position="213"/>
        <end position="233"/>
    </location>
</feature>
<dbReference type="EMBL" id="MFSS01000041">
    <property type="protein sequence ID" value="OGI43704.1"/>
    <property type="molecule type" value="Genomic_DNA"/>
</dbReference>
<evidence type="ECO:0000256" key="12">
    <source>
        <dbReference type="ARBA" id="ARBA00023268"/>
    </source>
</evidence>
<dbReference type="SUPFAM" id="SSF51161">
    <property type="entry name" value="Trimeric LpxA-like enzymes"/>
    <property type="match status" value="1"/>
</dbReference>
<dbReference type="GO" id="GO:0008360">
    <property type="term" value="P:regulation of cell shape"/>
    <property type="evidence" value="ECO:0007669"/>
    <property type="project" value="UniProtKB-KW"/>
</dbReference>
<feature type="domain" description="Mannose-1-phosphate guanyltransferase C-terminal" evidence="20">
    <location>
        <begin position="255"/>
        <end position="316"/>
    </location>
</feature>
<organism evidence="21 22">
    <name type="scientific">Candidatus Muproteobacteria bacterium RBG_16_64_11</name>
    <dbReference type="NCBI Taxonomy" id="1817758"/>
    <lineage>
        <taxon>Bacteria</taxon>
        <taxon>Pseudomonadati</taxon>
        <taxon>Pseudomonadota</taxon>
        <taxon>Candidatus Muproteobacteria</taxon>
    </lineage>
</organism>
<protein>
    <recommendedName>
        <fullName evidence="18">Bifunctional protein GlmU</fullName>
    </recommendedName>
    <domain>
        <recommendedName>
            <fullName evidence="18">UDP-N-acetylglucosamine pyrophosphorylase</fullName>
            <ecNumber evidence="18">2.7.7.23</ecNumber>
        </recommendedName>
        <alternativeName>
            <fullName evidence="18">N-acetylglucosamine-1-phosphate uridyltransferase</fullName>
        </alternativeName>
    </domain>
    <domain>
        <recommendedName>
            <fullName evidence="18">Glucosamine-1-phosphate N-acetyltransferase</fullName>
            <ecNumber evidence="18">2.3.1.157</ecNumber>
        </recommendedName>
    </domain>
</protein>
<evidence type="ECO:0000256" key="8">
    <source>
        <dbReference type="ARBA" id="ARBA00022737"/>
    </source>
</evidence>
<evidence type="ECO:0000256" key="18">
    <source>
        <dbReference type="HAMAP-Rule" id="MF_01631"/>
    </source>
</evidence>
<keyword evidence="10 18" id="KW-0133">Cell shape</keyword>
<feature type="binding site" evidence="18">
    <location>
        <position position="210"/>
    </location>
    <ligand>
        <name>UDP-N-acetyl-alpha-D-glucosamine</name>
        <dbReference type="ChEBI" id="CHEBI:57705"/>
    </ligand>
</feature>